<dbReference type="EMBL" id="AGNL01018746">
    <property type="protein sequence ID" value="EJK62605.1"/>
    <property type="molecule type" value="Genomic_DNA"/>
</dbReference>
<evidence type="ECO:0000256" key="1">
    <source>
        <dbReference type="SAM" id="MobiDB-lite"/>
    </source>
</evidence>
<keyword evidence="3" id="KW-1185">Reference proteome</keyword>
<dbReference type="Proteomes" id="UP000266841">
    <property type="component" value="Unassembled WGS sequence"/>
</dbReference>
<comment type="caution">
    <text evidence="2">The sequence shown here is derived from an EMBL/GenBank/DDBJ whole genome shotgun (WGS) entry which is preliminary data.</text>
</comment>
<evidence type="ECO:0000313" key="3">
    <source>
        <dbReference type="Proteomes" id="UP000266841"/>
    </source>
</evidence>
<feature type="region of interest" description="Disordered" evidence="1">
    <location>
        <begin position="138"/>
        <end position="195"/>
    </location>
</feature>
<feature type="non-terminal residue" evidence="2">
    <location>
        <position position="322"/>
    </location>
</feature>
<accession>K0SBC0</accession>
<feature type="compositionally biased region" description="Basic residues" evidence="1">
    <location>
        <begin position="248"/>
        <end position="257"/>
    </location>
</feature>
<name>K0SBC0_THAOC</name>
<proteinExistence type="predicted"/>
<sequence>MYLLHAEQFSSISLHSYCGVSSGVASSASPVPLPTASPSVALAVSKELAMNKAVATPTNRALDLNSSIVISVQISTISLVGGGGDGWLSDPLLEELSVACRVRNGPLDRKRELSFLETGEAAARSADAVRRLMLDRWADRGPPTQSEGDHGVGGAVDATRAAPGRLRKQPRADAPFGLVGDDNGPGSEPPPQDRIGLFMAVMPSRQRPPAAVGKPSFPYFNADYLPDDVCRPRRPTIFLDIESPRLNGVRKIRRHQPKPPESEKSGRRHNQEKEAPGPPDDPGVTPAPWSRPSLDYIGKDGAEAIASIYANGDLDSKGQCKA</sequence>
<reference evidence="2 3" key="1">
    <citation type="journal article" date="2012" name="Genome Biol.">
        <title>Genome and low-iron response of an oceanic diatom adapted to chronic iron limitation.</title>
        <authorList>
            <person name="Lommer M."/>
            <person name="Specht M."/>
            <person name="Roy A.S."/>
            <person name="Kraemer L."/>
            <person name="Andreson R."/>
            <person name="Gutowska M.A."/>
            <person name="Wolf J."/>
            <person name="Bergner S.V."/>
            <person name="Schilhabel M.B."/>
            <person name="Klostermeier U.C."/>
            <person name="Beiko R.G."/>
            <person name="Rosenstiel P."/>
            <person name="Hippler M."/>
            <person name="Laroche J."/>
        </authorList>
    </citation>
    <scope>NUCLEOTIDE SEQUENCE [LARGE SCALE GENOMIC DNA]</scope>
    <source>
        <strain evidence="2 3">CCMP1005</strain>
    </source>
</reference>
<organism evidence="2 3">
    <name type="scientific">Thalassiosira oceanica</name>
    <name type="common">Marine diatom</name>
    <dbReference type="NCBI Taxonomy" id="159749"/>
    <lineage>
        <taxon>Eukaryota</taxon>
        <taxon>Sar</taxon>
        <taxon>Stramenopiles</taxon>
        <taxon>Ochrophyta</taxon>
        <taxon>Bacillariophyta</taxon>
        <taxon>Coscinodiscophyceae</taxon>
        <taxon>Thalassiosirophycidae</taxon>
        <taxon>Thalassiosirales</taxon>
        <taxon>Thalassiosiraceae</taxon>
        <taxon>Thalassiosira</taxon>
    </lineage>
</organism>
<feature type="region of interest" description="Disordered" evidence="1">
    <location>
        <begin position="248"/>
        <end position="295"/>
    </location>
</feature>
<gene>
    <name evidence="2" type="ORF">THAOC_16772</name>
</gene>
<protein>
    <submittedName>
        <fullName evidence="2">Uncharacterized protein</fullName>
    </submittedName>
</protein>
<evidence type="ECO:0000313" key="2">
    <source>
        <dbReference type="EMBL" id="EJK62605.1"/>
    </source>
</evidence>
<feature type="compositionally biased region" description="Basic and acidic residues" evidence="1">
    <location>
        <begin position="258"/>
        <end position="275"/>
    </location>
</feature>
<dbReference type="AlphaFoldDB" id="K0SBC0"/>